<organism evidence="5 6">
    <name type="scientific">Candidatus Sneabacter namystus</name>
    <dbReference type="NCBI Taxonomy" id="2601646"/>
    <lineage>
        <taxon>Bacteria</taxon>
        <taxon>Pseudomonadati</taxon>
        <taxon>Pseudomonadota</taxon>
        <taxon>Alphaproteobacteria</taxon>
        <taxon>Rickettsiales</taxon>
        <taxon>Rickettsiaceae</taxon>
        <taxon>Rickettsieae</taxon>
        <taxon>Candidatus Sneabacter</taxon>
    </lineage>
</organism>
<reference evidence="5 6" key="1">
    <citation type="submission" date="2019-08" db="EMBL/GenBank/DDBJ databases">
        <title>Highly reduced genomes of protist endosymbionts show evolutionary convergence.</title>
        <authorList>
            <person name="George E."/>
            <person name="Husnik F."/>
            <person name="Tashyreva D."/>
            <person name="Prokopchuk G."/>
            <person name="Horak A."/>
            <person name="Kwong W.K."/>
            <person name="Lukes J."/>
            <person name="Keeling P.J."/>
        </authorList>
    </citation>
    <scope>NUCLEOTIDE SEQUENCE [LARGE SCALE GENOMIC DNA]</scope>
    <source>
        <strain evidence="5">1621</strain>
    </source>
</reference>
<gene>
    <name evidence="5" type="ORF">FZC37_01130</name>
</gene>
<keyword evidence="4" id="KW-0143">Chaperone</keyword>
<dbReference type="Proteomes" id="UP000323844">
    <property type="component" value="Chromosome"/>
</dbReference>
<evidence type="ECO:0000256" key="4">
    <source>
        <dbReference type="ARBA" id="ARBA00023186"/>
    </source>
</evidence>
<evidence type="ECO:0000256" key="1">
    <source>
        <dbReference type="ARBA" id="ARBA00004236"/>
    </source>
</evidence>
<comment type="subcellular location">
    <subcellularLocation>
        <location evidence="1">Cell membrane</location>
    </subcellularLocation>
</comment>
<sequence length="458" mass="51713">MLGNRKRYLFVGLVCLLVPAFFISDLGGILRKTKDPVVVKFKNFPPLRKTALHKIAQSEYASDLNSIDSPVLGKFIRGYLLEQFVLQHHVDCSLGAIEKTIKKLPDFCGGDGKFSEEKFSSYIANLGITEKEYLKKYKAWLLSGCVIDTLQNSYVPEKLIAALDKRLTLGRDVIFAYLDLNAYIPVPKATDEDMKRIYYRYEQSFAVPEKRSVSYFVLDKDLPGKNGFDVLKALYDRVEGMQPNETIKDVAKSFGATVRVEKNVSSSSLLKHPVLKHVASSVFSSKAANVSLPVSIGKQFLVWVVSDIRKGSVIPFSEAKKEVLDRYIALERRKGNMKKFESMVLRLSQEKAISENAFLKHVVNTGAQYVTIEGVHPRWGAEELPDEIVDSLVDIPKGSITPVFFDKKEEKICVCWVKKDVYIGSSGVEKDSIRQTLSRKIFSELIEGIFTEQEPKFH</sequence>
<keyword evidence="2" id="KW-1003">Cell membrane</keyword>
<evidence type="ECO:0000256" key="2">
    <source>
        <dbReference type="ARBA" id="ARBA00022475"/>
    </source>
</evidence>
<evidence type="ECO:0000313" key="6">
    <source>
        <dbReference type="Proteomes" id="UP000323844"/>
    </source>
</evidence>
<name>A0A5C0UIG8_9RICK</name>
<dbReference type="OrthoDB" id="9768393at2"/>
<accession>A0A5C0UIG8</accession>
<dbReference type="KEGG" id="snay:FZC37_01130"/>
<proteinExistence type="predicted"/>
<dbReference type="SUPFAM" id="SSF109998">
    <property type="entry name" value="Triger factor/SurA peptide-binding domain-like"/>
    <property type="match status" value="1"/>
</dbReference>
<dbReference type="PANTHER" id="PTHR47529:SF1">
    <property type="entry name" value="PERIPLASMIC CHAPERONE PPID"/>
    <property type="match status" value="1"/>
</dbReference>
<dbReference type="PANTHER" id="PTHR47529">
    <property type="entry name" value="PEPTIDYL-PROLYL CIS-TRANS ISOMERASE D"/>
    <property type="match status" value="1"/>
</dbReference>
<dbReference type="GO" id="GO:0005886">
    <property type="term" value="C:plasma membrane"/>
    <property type="evidence" value="ECO:0007669"/>
    <property type="project" value="UniProtKB-SubCell"/>
</dbReference>
<keyword evidence="3" id="KW-0472">Membrane</keyword>
<dbReference type="InterPro" id="IPR052029">
    <property type="entry name" value="PpiD_chaperone"/>
</dbReference>
<dbReference type="AlphaFoldDB" id="A0A5C0UIG8"/>
<evidence type="ECO:0008006" key="7">
    <source>
        <dbReference type="Google" id="ProtNLM"/>
    </source>
</evidence>
<dbReference type="Pfam" id="PF13624">
    <property type="entry name" value="SurA_N_3"/>
    <property type="match status" value="1"/>
</dbReference>
<dbReference type="InterPro" id="IPR027304">
    <property type="entry name" value="Trigger_fact/SurA_dom_sf"/>
</dbReference>
<evidence type="ECO:0000313" key="5">
    <source>
        <dbReference type="EMBL" id="QEK39540.1"/>
    </source>
</evidence>
<evidence type="ECO:0000256" key="3">
    <source>
        <dbReference type="ARBA" id="ARBA00023136"/>
    </source>
</evidence>
<dbReference type="RefSeq" id="WP_148951901.1">
    <property type="nucleotide sequence ID" value="NZ_CP043312.1"/>
</dbReference>
<protein>
    <recommendedName>
        <fullName evidence="7">Parvulin-like PPIase</fullName>
    </recommendedName>
</protein>
<keyword evidence="6" id="KW-1185">Reference proteome</keyword>
<dbReference type="EMBL" id="CP043312">
    <property type="protein sequence ID" value="QEK39540.1"/>
    <property type="molecule type" value="Genomic_DNA"/>
</dbReference>